<comment type="caution">
    <text evidence="2">The sequence shown here is derived from an EMBL/GenBank/DDBJ whole genome shotgun (WGS) entry which is preliminary data.</text>
</comment>
<feature type="domain" description="Putative exodeoxyribonuclease 8 PDDEXK-like" evidence="1">
    <location>
        <begin position="30"/>
        <end position="272"/>
    </location>
</feature>
<evidence type="ECO:0000313" key="2">
    <source>
        <dbReference type="EMBL" id="EPF73811.1"/>
    </source>
</evidence>
<dbReference type="HOGENOM" id="CLU_070063_1_0_6"/>
<organism evidence="2 3">
    <name type="scientific">Acinetobacter rudis CIP 110305</name>
    <dbReference type="NCBI Taxonomy" id="421052"/>
    <lineage>
        <taxon>Bacteria</taxon>
        <taxon>Pseudomonadati</taxon>
        <taxon>Pseudomonadota</taxon>
        <taxon>Gammaproteobacteria</taxon>
        <taxon>Moraxellales</taxon>
        <taxon>Moraxellaceae</taxon>
        <taxon>Acinetobacter</taxon>
    </lineage>
</organism>
<accession>S3P4R6</accession>
<dbReference type="AlphaFoldDB" id="S3P4R6"/>
<dbReference type="eggNOG" id="ENOG5030J38">
    <property type="taxonomic scope" value="Bacteria"/>
</dbReference>
<reference evidence="2 3" key="1">
    <citation type="submission" date="2013-06" db="EMBL/GenBank/DDBJ databases">
        <title>The Genome Sequence of Acinetobacter rudis CIP 110305.</title>
        <authorList>
            <consortium name="The Broad Institute Genome Sequencing Platform"/>
            <consortium name="The Broad Institute Genome Sequencing Center for Infectious Disease"/>
            <person name="Cerqueira G."/>
            <person name="Feldgarden M."/>
            <person name="Courvalin P."/>
            <person name="Perichon B."/>
            <person name="Grillot-Courvalin C."/>
            <person name="Clermont D."/>
            <person name="Rocha E."/>
            <person name="Yoon E.-J."/>
            <person name="Nemec A."/>
            <person name="Young S.K."/>
            <person name="Zeng Q."/>
            <person name="Gargeya S."/>
            <person name="Fitzgerald M."/>
            <person name="Abouelleil A."/>
            <person name="Alvarado L."/>
            <person name="Berlin A.M."/>
            <person name="Chapman S.B."/>
            <person name="Dewar J."/>
            <person name="Goldberg J."/>
            <person name="Griggs A."/>
            <person name="Gujja S."/>
            <person name="Hansen M."/>
            <person name="Howarth C."/>
            <person name="Imamovic A."/>
            <person name="Larimer J."/>
            <person name="McCowan C."/>
            <person name="Murphy C."/>
            <person name="Pearson M."/>
            <person name="Priest M."/>
            <person name="Roberts A."/>
            <person name="Saif S."/>
            <person name="Shea T."/>
            <person name="Sykes S."/>
            <person name="Wortman J."/>
            <person name="Nusbaum C."/>
            <person name="Birren B."/>
        </authorList>
    </citation>
    <scope>NUCLEOTIDE SEQUENCE [LARGE SCALE GENOMIC DNA]</scope>
    <source>
        <strain evidence="2 3">CIP 110305</strain>
    </source>
</reference>
<protein>
    <recommendedName>
        <fullName evidence="1">Putative exodeoxyribonuclease 8 PDDEXK-like domain-containing protein</fullName>
    </recommendedName>
</protein>
<name>S3P4R6_9GAMM</name>
<dbReference type="STRING" id="632955.GCA_000829675_00270"/>
<proteinExistence type="predicted"/>
<dbReference type="Gene3D" id="3.90.320.10">
    <property type="match status" value="1"/>
</dbReference>
<dbReference type="RefSeq" id="WP_016656377.1">
    <property type="nucleotide sequence ID" value="NZ_KE340353.1"/>
</dbReference>
<sequence>MNAFIEQELNAPRMIEQLSNDDYHARPEFSSSQLKDILRSGAHFHSHNIAKEHERETKKHLDFGSLAHALFLEPQVFADEFVVVPADAPRRPTEVMLKAKNPSDDSLARIAFWQKFDAENGNKTEISQEQLDGANRIVNNLSSLSTFQFMKNEYGMAEASIFFADPIYGLQLRVRPDWHIPPCKNFPNGLIIDVKTSRDARPFKFSRDSSDYGYDLSAAMYREGFQQYYDTEDKPPFIFMVAENDAPYNVKQYNASELFLSVGDARYNKAKALLAESLLINEWDGYSSELEDLNLPPYMVKQALEHDFH</sequence>
<dbReference type="PATRIC" id="fig|421052.3.peg.1920"/>
<dbReference type="OrthoDB" id="256590at2"/>
<dbReference type="Pfam" id="PF12684">
    <property type="entry name" value="DUF3799"/>
    <property type="match status" value="1"/>
</dbReference>
<evidence type="ECO:0000259" key="1">
    <source>
        <dbReference type="Pfam" id="PF12684"/>
    </source>
</evidence>
<dbReference type="InterPro" id="IPR011604">
    <property type="entry name" value="PDDEXK-like_dom_sf"/>
</dbReference>
<dbReference type="InterPro" id="IPR024432">
    <property type="entry name" value="Put_RecE_PDDEXK-like_dom"/>
</dbReference>
<dbReference type="EMBL" id="ATGI01000023">
    <property type="protein sequence ID" value="EPF73811.1"/>
    <property type="molecule type" value="Genomic_DNA"/>
</dbReference>
<keyword evidence="3" id="KW-1185">Reference proteome</keyword>
<gene>
    <name evidence="2" type="ORF">F945_01970</name>
</gene>
<evidence type="ECO:0000313" key="3">
    <source>
        <dbReference type="Proteomes" id="UP000014568"/>
    </source>
</evidence>
<dbReference type="Proteomes" id="UP000014568">
    <property type="component" value="Unassembled WGS sequence"/>
</dbReference>